<dbReference type="Gene3D" id="3.40.50.2300">
    <property type="match status" value="1"/>
</dbReference>
<dbReference type="RefSeq" id="WP_116621852.1">
    <property type="nucleotide sequence ID" value="NZ_QURN01000001.1"/>
</dbReference>
<name>A0A371XJ43_9HYPH</name>
<sequence length="257" mass="27973">MGIANTATIKSNDFLSIAPNQLRAIEHPVAVDQGHSRVLALIDPRALDRECFAQGMRAHDATTEITPFASIQDWKQARDNHSQYSAILFNIGGRRVTEPGVGEELAKLASEFKSIPVIVLADTDDLAQILKALELGARSYIPTSVGITVCVEAIGLALAGGVFVPASSVMGVRQMLTTQNEAARQMAGMFTGRQTEVVEALRRGKANKIIAYELDLRESTVKVHIRNIMRKLKATNRTEVACKINDMFPSDMSAARV</sequence>
<organism evidence="2 3">
    <name type="scientific">Mesorhizobium denitrificans</name>
    <dbReference type="NCBI Taxonomy" id="2294114"/>
    <lineage>
        <taxon>Bacteria</taxon>
        <taxon>Pseudomonadati</taxon>
        <taxon>Pseudomonadota</taxon>
        <taxon>Alphaproteobacteria</taxon>
        <taxon>Hyphomicrobiales</taxon>
        <taxon>Phyllobacteriaceae</taxon>
        <taxon>Mesorhizobium</taxon>
    </lineage>
</organism>
<dbReference type="InterPro" id="IPR016032">
    <property type="entry name" value="Sig_transdc_resp-reg_C-effctor"/>
</dbReference>
<dbReference type="PRINTS" id="PR00038">
    <property type="entry name" value="HTHLUXR"/>
</dbReference>
<proteinExistence type="predicted"/>
<dbReference type="InterPro" id="IPR011006">
    <property type="entry name" value="CheY-like_superfamily"/>
</dbReference>
<dbReference type="PANTHER" id="PTHR45566">
    <property type="entry name" value="HTH-TYPE TRANSCRIPTIONAL REGULATOR YHJB-RELATED"/>
    <property type="match status" value="1"/>
</dbReference>
<dbReference type="EMBL" id="QURN01000001">
    <property type="protein sequence ID" value="RFC69231.1"/>
    <property type="molecule type" value="Genomic_DNA"/>
</dbReference>
<dbReference type="SUPFAM" id="SSF46894">
    <property type="entry name" value="C-terminal effector domain of the bipartite response regulators"/>
    <property type="match status" value="1"/>
</dbReference>
<dbReference type="InterPro" id="IPR051015">
    <property type="entry name" value="EvgA-like"/>
</dbReference>
<accession>A0A371XJ43</accession>
<dbReference type="Proteomes" id="UP000262379">
    <property type="component" value="Unassembled WGS sequence"/>
</dbReference>
<evidence type="ECO:0000313" key="3">
    <source>
        <dbReference type="Proteomes" id="UP000262379"/>
    </source>
</evidence>
<comment type="caution">
    <text evidence="2">The sequence shown here is derived from an EMBL/GenBank/DDBJ whole genome shotgun (WGS) entry which is preliminary data.</text>
</comment>
<dbReference type="Pfam" id="PF00196">
    <property type="entry name" value="GerE"/>
    <property type="match status" value="1"/>
</dbReference>
<protein>
    <submittedName>
        <fullName evidence="2">DNA-binding response regulator</fullName>
    </submittedName>
</protein>
<keyword evidence="3" id="KW-1185">Reference proteome</keyword>
<dbReference type="PANTHER" id="PTHR45566:SF1">
    <property type="entry name" value="HTH-TYPE TRANSCRIPTIONAL REGULATOR YHJB-RELATED"/>
    <property type="match status" value="1"/>
</dbReference>
<dbReference type="SMART" id="SM00421">
    <property type="entry name" value="HTH_LUXR"/>
    <property type="match status" value="1"/>
</dbReference>
<evidence type="ECO:0000259" key="1">
    <source>
        <dbReference type="PROSITE" id="PS50043"/>
    </source>
</evidence>
<dbReference type="PROSITE" id="PS00622">
    <property type="entry name" value="HTH_LUXR_1"/>
    <property type="match status" value="1"/>
</dbReference>
<dbReference type="CDD" id="cd06170">
    <property type="entry name" value="LuxR_C_like"/>
    <property type="match status" value="1"/>
</dbReference>
<dbReference type="PROSITE" id="PS50043">
    <property type="entry name" value="HTH_LUXR_2"/>
    <property type="match status" value="1"/>
</dbReference>
<dbReference type="AlphaFoldDB" id="A0A371XJ43"/>
<dbReference type="GO" id="GO:0006355">
    <property type="term" value="P:regulation of DNA-templated transcription"/>
    <property type="evidence" value="ECO:0007669"/>
    <property type="project" value="InterPro"/>
</dbReference>
<dbReference type="SUPFAM" id="SSF52172">
    <property type="entry name" value="CheY-like"/>
    <property type="match status" value="1"/>
</dbReference>
<reference evidence="3" key="1">
    <citation type="submission" date="2018-08" db="EMBL/GenBank/DDBJ databases">
        <authorList>
            <person name="Im W.T."/>
        </authorList>
    </citation>
    <scope>NUCLEOTIDE SEQUENCE [LARGE SCALE GENOMIC DNA]</scope>
    <source>
        <strain evidence="3">LA-28</strain>
    </source>
</reference>
<gene>
    <name evidence="2" type="ORF">DY251_00280</name>
</gene>
<dbReference type="InterPro" id="IPR000792">
    <property type="entry name" value="Tscrpt_reg_LuxR_C"/>
</dbReference>
<dbReference type="GO" id="GO:0003677">
    <property type="term" value="F:DNA binding"/>
    <property type="evidence" value="ECO:0007669"/>
    <property type="project" value="UniProtKB-KW"/>
</dbReference>
<keyword evidence="2" id="KW-0238">DNA-binding</keyword>
<feature type="domain" description="HTH luxR-type" evidence="1">
    <location>
        <begin position="183"/>
        <end position="248"/>
    </location>
</feature>
<evidence type="ECO:0000313" key="2">
    <source>
        <dbReference type="EMBL" id="RFC69231.1"/>
    </source>
</evidence>